<dbReference type="EMBL" id="BQNB010008602">
    <property type="protein sequence ID" value="GJS51681.1"/>
    <property type="molecule type" value="Genomic_DNA"/>
</dbReference>
<dbReference type="Pfam" id="PF22936">
    <property type="entry name" value="Pol_BBD"/>
    <property type="match status" value="1"/>
</dbReference>
<feature type="compositionally biased region" description="Low complexity" evidence="4">
    <location>
        <begin position="159"/>
        <end position="178"/>
    </location>
</feature>
<dbReference type="SMART" id="SM00343">
    <property type="entry name" value="ZnF_C2HC"/>
    <property type="match status" value="2"/>
</dbReference>
<dbReference type="InterPro" id="IPR001878">
    <property type="entry name" value="Znf_CCHC"/>
</dbReference>
<protein>
    <submittedName>
        <fullName evidence="6">Ribonuclease H-like domain-containing protein</fullName>
    </submittedName>
</protein>
<dbReference type="InterPro" id="IPR039537">
    <property type="entry name" value="Retrotran_Ty1/copia-like"/>
</dbReference>
<reference evidence="6" key="1">
    <citation type="journal article" date="2022" name="Int. J. Mol. Sci.">
        <title>Draft Genome of Tanacetum Coccineum: Genomic Comparison of Closely Related Tanacetum-Family Plants.</title>
        <authorList>
            <person name="Yamashiro T."/>
            <person name="Shiraishi A."/>
            <person name="Nakayama K."/>
            <person name="Satake H."/>
        </authorList>
    </citation>
    <scope>NUCLEOTIDE SEQUENCE</scope>
</reference>
<feature type="region of interest" description="Disordered" evidence="4">
    <location>
        <begin position="583"/>
        <end position="630"/>
    </location>
</feature>
<keyword evidence="7" id="KW-1185">Reference proteome</keyword>
<keyword evidence="2" id="KW-0863">Zinc-finger</keyword>
<evidence type="ECO:0000256" key="3">
    <source>
        <dbReference type="SAM" id="Coils"/>
    </source>
</evidence>
<feature type="coiled-coil region" evidence="3">
    <location>
        <begin position="342"/>
        <end position="390"/>
    </location>
</feature>
<feature type="compositionally biased region" description="Low complexity" evidence="4">
    <location>
        <begin position="583"/>
        <end position="596"/>
    </location>
</feature>
<evidence type="ECO:0000313" key="6">
    <source>
        <dbReference type="EMBL" id="GJS51681.1"/>
    </source>
</evidence>
<keyword evidence="2" id="KW-0862">Zinc</keyword>
<organism evidence="6 7">
    <name type="scientific">Tanacetum coccineum</name>
    <dbReference type="NCBI Taxonomy" id="301880"/>
    <lineage>
        <taxon>Eukaryota</taxon>
        <taxon>Viridiplantae</taxon>
        <taxon>Streptophyta</taxon>
        <taxon>Embryophyta</taxon>
        <taxon>Tracheophyta</taxon>
        <taxon>Spermatophyta</taxon>
        <taxon>Magnoliopsida</taxon>
        <taxon>eudicotyledons</taxon>
        <taxon>Gunneridae</taxon>
        <taxon>Pentapetalae</taxon>
        <taxon>asterids</taxon>
        <taxon>campanulids</taxon>
        <taxon>Asterales</taxon>
        <taxon>Asteraceae</taxon>
        <taxon>Asteroideae</taxon>
        <taxon>Anthemideae</taxon>
        <taxon>Anthemidinae</taxon>
        <taxon>Tanacetum</taxon>
    </lineage>
</organism>
<keyword evidence="2" id="KW-0479">Metal-binding</keyword>
<dbReference type="PANTHER" id="PTHR42648">
    <property type="entry name" value="TRANSPOSASE, PUTATIVE-RELATED"/>
    <property type="match status" value="1"/>
</dbReference>
<evidence type="ECO:0000256" key="4">
    <source>
        <dbReference type="SAM" id="MobiDB-lite"/>
    </source>
</evidence>
<dbReference type="Proteomes" id="UP001151760">
    <property type="component" value="Unassembled WGS sequence"/>
</dbReference>
<reference evidence="6" key="2">
    <citation type="submission" date="2022-01" db="EMBL/GenBank/DDBJ databases">
        <authorList>
            <person name="Yamashiro T."/>
            <person name="Shiraishi A."/>
            <person name="Satake H."/>
            <person name="Nakayama K."/>
        </authorList>
    </citation>
    <scope>NUCLEOTIDE SEQUENCE</scope>
</reference>
<dbReference type="Gene3D" id="4.10.60.10">
    <property type="entry name" value="Zinc finger, CCHC-type"/>
    <property type="match status" value="1"/>
</dbReference>
<dbReference type="PROSITE" id="PS50158">
    <property type="entry name" value="ZF_CCHC"/>
    <property type="match status" value="1"/>
</dbReference>
<evidence type="ECO:0000313" key="7">
    <source>
        <dbReference type="Proteomes" id="UP001151760"/>
    </source>
</evidence>
<evidence type="ECO:0000259" key="5">
    <source>
        <dbReference type="PROSITE" id="PS50158"/>
    </source>
</evidence>
<evidence type="ECO:0000256" key="1">
    <source>
        <dbReference type="ARBA" id="ARBA00022670"/>
    </source>
</evidence>
<keyword evidence="1" id="KW-0645">Protease</keyword>
<dbReference type="PANTHER" id="PTHR42648:SF32">
    <property type="entry name" value="RIBONUCLEASE H-LIKE DOMAIN, GAG-PRE-INTEGRASE DOMAIN PROTEIN-RELATED"/>
    <property type="match status" value="1"/>
</dbReference>
<dbReference type="InterPro" id="IPR036875">
    <property type="entry name" value="Znf_CCHC_sf"/>
</dbReference>
<proteinExistence type="predicted"/>
<dbReference type="Pfam" id="PF00098">
    <property type="entry name" value="zf-CCHC"/>
    <property type="match status" value="1"/>
</dbReference>
<name>A0ABQ4WFN9_9ASTR</name>
<dbReference type="Pfam" id="PF14223">
    <property type="entry name" value="Retrotran_gag_2"/>
    <property type="match status" value="1"/>
</dbReference>
<feature type="compositionally biased region" description="Polar residues" evidence="4">
    <location>
        <begin position="534"/>
        <end position="563"/>
    </location>
</feature>
<dbReference type="InterPro" id="IPR025724">
    <property type="entry name" value="GAG-pre-integrase_dom"/>
</dbReference>
<keyword evidence="3" id="KW-0175">Coiled coil</keyword>
<keyword evidence="1" id="KW-0378">Hydrolase</keyword>
<dbReference type="Pfam" id="PF13976">
    <property type="entry name" value="gag_pre-integrs"/>
    <property type="match status" value="1"/>
</dbReference>
<dbReference type="InterPro" id="IPR054722">
    <property type="entry name" value="PolX-like_BBD"/>
</dbReference>
<evidence type="ECO:0000256" key="2">
    <source>
        <dbReference type="PROSITE-ProRule" id="PRU00047"/>
    </source>
</evidence>
<accession>A0ABQ4WFN9</accession>
<gene>
    <name evidence="6" type="ORF">Tco_0625043</name>
</gene>
<feature type="compositionally biased region" description="Polar residues" evidence="4">
    <location>
        <begin position="621"/>
        <end position="630"/>
    </location>
</feature>
<dbReference type="SUPFAM" id="SSF57756">
    <property type="entry name" value="Retrovirus zinc finger-like domains"/>
    <property type="match status" value="1"/>
</dbReference>
<feature type="region of interest" description="Disordered" evidence="4">
    <location>
        <begin position="521"/>
        <end position="571"/>
    </location>
</feature>
<feature type="region of interest" description="Disordered" evidence="4">
    <location>
        <begin position="149"/>
        <end position="178"/>
    </location>
</feature>
<comment type="caution">
    <text evidence="6">The sequence shown here is derived from an EMBL/GenBank/DDBJ whole genome shotgun (WGS) entry which is preliminary data.</text>
</comment>
<feature type="domain" description="CCHC-type" evidence="5">
    <location>
        <begin position="257"/>
        <end position="271"/>
    </location>
</feature>
<sequence>MGDSKKASHQRRFHGMDDAKEIWAAIKTRFGGNANSKKMQKAVLKQQFEAFTISSKESLEKGYDRFQKLLSQLDALGAGVSDEDANHKFLRSLPPAWDSLAMTMRTKKNIDTLSIDDLYNNLSVFEQDIQKTSSSSLASDNVAFLSQAKASSSKHKPSHSSGSYSSYTTSSSKATPTATPGLADEVIHSFLATNADDVDLIHEDLDQIDDLDLEEMDINWQIAMTAIKIKKFYKKTGRRPRVDGKMHVAFDKRKVECFNCHNTGHFARECKFKGSKEGSRQEAGRGQDFKPVRTEKEALMTIDEGQINWVEQTTDEELNHALMAFTVNNEVSMCSKLCLDSYNALQAKYDELQSEFGDQEAALVAHKLAVKKLESQLKASHKQQSSLTEKLNFQANQIFEKDEKLKKYRRIGMKAVKDKDALQQIFDSWSASSKNLWKLIDCGMSSTVKIGLGYGIKSNAEVLGYEEEISRGIFAFRETDAGNYDIPLYSRFKQVEYKGVPHPLSGDYTPREQEDIDDSLYEYGKYGPQPQSPSPTESDASSTVYSTCQSNDSDGEQGTVSDHSVNDDPIPIPSIEQVTIATQKTQPQVPKPQQTVDPSCAQHVKTPRQPIRTPVTPSPIPSYNRQNWNQGMQRDLGTGYSFERKPCFVCGSLSHLIKDCDYYEKKMAREAAFKSTRVVHANVRQATPAWTNSNRVNKANQFTPRPVQLNNIRPNLSTASKTIKTGRVNVNTGHGNVSSVSSAGTQIKSGASRFNTGKQHVNSGSVHVNTARVNRPVSNQTLNKTSPKLSHVNLTILKKCFSKQRSPVNRPFSRNIAHKLNKYAVKGRMGTAVKTSDHPLKHMEHRGIFDSGCSGHMTGNRAHLKDYQELSKVGSVTFGGSKGSINGKGTIRLGNLVFDDVAFVKELGHFNLFSISQICDKKLNVLFTEKECFVVSSDFKMPDENQVLLKVPRQHNMYTFDMKNVVSSQEYTCLLAKASSNEAKLWHRRLGHINFKNLNKLVKDNLVRGLPSKSFKNDHTCVACQKGKQHKASCKAKIDRYVTHPLHILHMDLFGPTSVRSINHASYCLVITDDCSRLLNLYILFSVQNQANPAVQRELLQKKTHSPRQPIFYTISKSADDIMTFRKELDALALKHLGPVPTTVPTSTNPVNTGSINLNTAFEEVKPQYEAISPIRYLMKRLLYDEDYLTDFNNLPDEVDVPTNPTLRIHNAHPQSQILGDPNTPESHRILEEEAGLEAMQKKLLQFKLSTIWSTSQAEQGRHLHISRLSMYLRYPRNLILCMSKLPPSHGDQVAFDKDEEAFYALWFVHGFSGNSKDFSSQAVKNLQYLKGKPNLGIRYPRESPLIWNQSLIVTMVVPNLYEGNPQQWLSISLVKDISPAMQETTDCTTSTTEAE</sequence>